<evidence type="ECO:0000313" key="2">
    <source>
        <dbReference type="Proteomes" id="UP001234178"/>
    </source>
</evidence>
<dbReference type="EMBL" id="JAOYFB010000005">
    <property type="protein sequence ID" value="KAK4016979.1"/>
    <property type="molecule type" value="Genomic_DNA"/>
</dbReference>
<gene>
    <name evidence="1" type="ORF">OUZ56_031937</name>
</gene>
<reference evidence="1 2" key="1">
    <citation type="journal article" date="2023" name="Nucleic Acids Res.">
        <title>The hologenome of Daphnia magna reveals possible DNA methylation and microbiome-mediated evolution of the host genome.</title>
        <authorList>
            <person name="Chaturvedi A."/>
            <person name="Li X."/>
            <person name="Dhandapani V."/>
            <person name="Marshall H."/>
            <person name="Kissane S."/>
            <person name="Cuenca-Cambronero M."/>
            <person name="Asole G."/>
            <person name="Calvet F."/>
            <person name="Ruiz-Romero M."/>
            <person name="Marangio P."/>
            <person name="Guigo R."/>
            <person name="Rago D."/>
            <person name="Mirbahai L."/>
            <person name="Eastwood N."/>
            <person name="Colbourne J.K."/>
            <person name="Zhou J."/>
            <person name="Mallon E."/>
            <person name="Orsini L."/>
        </authorList>
    </citation>
    <scope>NUCLEOTIDE SEQUENCE [LARGE SCALE GENOMIC DNA]</scope>
    <source>
        <strain evidence="1">LRV0_1</strain>
    </source>
</reference>
<name>A0ABQ9ZVR2_9CRUS</name>
<dbReference type="Proteomes" id="UP001234178">
    <property type="component" value="Unassembled WGS sequence"/>
</dbReference>
<keyword evidence="2" id="KW-1185">Reference proteome</keyword>
<evidence type="ECO:0000313" key="1">
    <source>
        <dbReference type="EMBL" id="KAK4016979.1"/>
    </source>
</evidence>
<proteinExistence type="predicted"/>
<organism evidence="1 2">
    <name type="scientific">Daphnia magna</name>
    <dbReference type="NCBI Taxonomy" id="35525"/>
    <lineage>
        <taxon>Eukaryota</taxon>
        <taxon>Metazoa</taxon>
        <taxon>Ecdysozoa</taxon>
        <taxon>Arthropoda</taxon>
        <taxon>Crustacea</taxon>
        <taxon>Branchiopoda</taxon>
        <taxon>Diplostraca</taxon>
        <taxon>Cladocera</taxon>
        <taxon>Anomopoda</taxon>
        <taxon>Daphniidae</taxon>
        <taxon>Daphnia</taxon>
    </lineage>
</organism>
<comment type="caution">
    <text evidence="1">The sequence shown here is derived from an EMBL/GenBank/DDBJ whole genome shotgun (WGS) entry which is preliminary data.</text>
</comment>
<sequence>MPIAWRWIDNRLLSCTGVKVKITWIACRDVAVENPIIYLEDNNFRVCTSTLSFRARTRSCRRQLDYIMSSQQEVFPVPAQRNRRQTQNLQPLPTKVISCLQKAAVLFMLFVPTTSSTYNNSGTVFLRFLAARTAGPASLRTTNFPWYSPSTARSSLQHLRAIFVDTREESHTHRRESVTLACRARSRRESHRRRRFCAN</sequence>
<accession>A0ABQ9ZVR2</accession>
<protein>
    <submittedName>
        <fullName evidence="1">Uncharacterized protein</fullName>
    </submittedName>
</protein>